<dbReference type="Gene3D" id="3.40.50.1000">
    <property type="entry name" value="HAD superfamily/HAD-like"/>
    <property type="match status" value="1"/>
</dbReference>
<dbReference type="InterPro" id="IPR023214">
    <property type="entry name" value="HAD_sf"/>
</dbReference>
<proteinExistence type="predicted"/>
<dbReference type="EMBL" id="CP056072">
    <property type="protein sequence ID" value="UKK02541.2"/>
    <property type="molecule type" value="Genomic_DNA"/>
</dbReference>
<dbReference type="AlphaFoldDB" id="A0A976QXE4"/>
<name>A0A976QXE4_THEOR</name>
<organism evidence="1 2">
    <name type="scientific">Theileria orientalis</name>
    <dbReference type="NCBI Taxonomy" id="68886"/>
    <lineage>
        <taxon>Eukaryota</taxon>
        <taxon>Sar</taxon>
        <taxon>Alveolata</taxon>
        <taxon>Apicomplexa</taxon>
        <taxon>Aconoidasida</taxon>
        <taxon>Piroplasmida</taxon>
        <taxon>Theileriidae</taxon>
        <taxon>Theileria</taxon>
    </lineage>
</organism>
<evidence type="ECO:0000313" key="1">
    <source>
        <dbReference type="EMBL" id="UKK02541.2"/>
    </source>
</evidence>
<dbReference type="InterPro" id="IPR036412">
    <property type="entry name" value="HAD-like_sf"/>
</dbReference>
<reference evidence="1" key="1">
    <citation type="submission" date="2022-07" db="EMBL/GenBank/DDBJ databases">
        <title>Evaluation of T. orientalis genome assembly methods using nanopore sequencing and analysis of variation between genomes.</title>
        <authorList>
            <person name="Yam J."/>
            <person name="Micallef M.L."/>
            <person name="Liu M."/>
            <person name="Djordjevic S.P."/>
            <person name="Bogema D.R."/>
            <person name="Jenkins C."/>
        </authorList>
    </citation>
    <scope>NUCLEOTIDE SEQUENCE</scope>
    <source>
        <strain evidence="1">Goon Nure</strain>
    </source>
</reference>
<protein>
    <submittedName>
        <fullName evidence="1">Uncharacterized protein</fullName>
    </submittedName>
</protein>
<dbReference type="Proteomes" id="UP000244811">
    <property type="component" value="Chromosome 4"/>
</dbReference>
<dbReference type="SUPFAM" id="SSF56784">
    <property type="entry name" value="HAD-like"/>
    <property type="match status" value="1"/>
</dbReference>
<accession>A0A976QXE4</accession>
<sequence length="209" mass="23846">MDKFHQCMQSYITNKEFHKLSSAEGADKFVSLLEECGCKFIAFDFDATMIELHSGGYIDPEIDRKVLESLTADFKSVAERLKNSPIQIAVVTYSDAVHVEGHPRYVSGDRMVRLALKYSNCDADIKKVYAYYPRFWDSPKMYKKLGLDAPMPLFKEFHLRSICTDFNVKLDEIILIDDDINNCVNAKKIGVETLHVTGDGFKLTELNLL</sequence>
<evidence type="ECO:0000313" key="2">
    <source>
        <dbReference type="Proteomes" id="UP000244811"/>
    </source>
</evidence>
<gene>
    <name evidence="1" type="ORF">MACK_002634</name>
</gene>